<gene>
    <name evidence="1" type="ORF">VN24_15380</name>
</gene>
<accession>A0A0D5NK18</accession>
<dbReference type="RefSeq" id="WP_045671112.1">
    <property type="nucleotide sequence ID" value="NZ_CP011058.1"/>
</dbReference>
<dbReference type="Pfam" id="PF14595">
    <property type="entry name" value="Thioredoxin_9"/>
    <property type="match status" value="1"/>
</dbReference>
<name>A0A0D5NK18_9BACL</name>
<dbReference type="KEGG" id="pbj:VN24_15380"/>
<evidence type="ECO:0008006" key="3">
    <source>
        <dbReference type="Google" id="ProtNLM"/>
    </source>
</evidence>
<reference evidence="1 2" key="1">
    <citation type="journal article" date="2015" name="J. Biotechnol.">
        <title>Complete genome sequence of Paenibacillus beijingensis 7188(T) (=DSM 24997(T)), a novel rhizobacterium from jujube garden soil.</title>
        <authorList>
            <person name="Kwak Y."/>
            <person name="Shin J.H."/>
        </authorList>
    </citation>
    <scope>NUCLEOTIDE SEQUENCE [LARGE SCALE GENOMIC DNA]</scope>
    <source>
        <strain evidence="1 2">DSM 24997</strain>
    </source>
</reference>
<evidence type="ECO:0000313" key="2">
    <source>
        <dbReference type="Proteomes" id="UP000032633"/>
    </source>
</evidence>
<dbReference type="SUPFAM" id="SSF52833">
    <property type="entry name" value="Thioredoxin-like"/>
    <property type="match status" value="1"/>
</dbReference>
<evidence type="ECO:0000313" key="1">
    <source>
        <dbReference type="EMBL" id="AJY75684.1"/>
    </source>
</evidence>
<dbReference type="HOGENOM" id="CLU_114536_1_0_9"/>
<dbReference type="InterPro" id="IPR036249">
    <property type="entry name" value="Thioredoxin-like_sf"/>
</dbReference>
<dbReference type="AlphaFoldDB" id="A0A0D5NK18"/>
<dbReference type="OrthoDB" id="6120799at2"/>
<dbReference type="STRING" id="1126833.VN24_15380"/>
<keyword evidence="2" id="KW-1185">Reference proteome</keyword>
<dbReference type="EMBL" id="CP011058">
    <property type="protein sequence ID" value="AJY75684.1"/>
    <property type="molecule type" value="Genomic_DNA"/>
</dbReference>
<reference evidence="2" key="2">
    <citation type="submission" date="2015-03" db="EMBL/GenBank/DDBJ databases">
        <title>Genome sequence of Paenibacillus beijingensis strain DSM 24997T.</title>
        <authorList>
            <person name="Kwak Y."/>
            <person name="Shin J.-H."/>
        </authorList>
    </citation>
    <scope>NUCLEOTIDE SEQUENCE [LARGE SCALE GENOMIC DNA]</scope>
    <source>
        <strain evidence="2">DSM 24997</strain>
    </source>
</reference>
<proteinExistence type="predicted"/>
<dbReference type="Gene3D" id="3.40.30.10">
    <property type="entry name" value="Glutaredoxin"/>
    <property type="match status" value="1"/>
</dbReference>
<dbReference type="Proteomes" id="UP000032633">
    <property type="component" value="Chromosome"/>
</dbReference>
<protein>
    <recommendedName>
        <fullName evidence="3">Thioredoxin</fullName>
    </recommendedName>
</protein>
<organism evidence="1 2">
    <name type="scientific">Paenibacillus beijingensis</name>
    <dbReference type="NCBI Taxonomy" id="1126833"/>
    <lineage>
        <taxon>Bacteria</taxon>
        <taxon>Bacillati</taxon>
        <taxon>Bacillota</taxon>
        <taxon>Bacilli</taxon>
        <taxon>Bacillales</taxon>
        <taxon>Paenibacillaceae</taxon>
        <taxon>Paenibacillus</taxon>
    </lineage>
</organism>
<sequence length="188" mass="21383">MAKSVADKLNKGITPQQFMDGMQKNKEAFHSWYEQFQWNSDSDREFFESLNNRDDLRCLILMADWCGDVVRNVPVVFRALEISGIPTEVLILEENLDTMEQFLTMGGRAVPIVIFADTGGHVLGHWGPRPKHVQEAMIAFKQANPDREAPDYQEKLAATRQEIGRRYGEGTGYQAVIVSELREALSSY</sequence>
<dbReference type="PATRIC" id="fig|1126833.4.peg.3367"/>